<name>A0A4Z2IUM0_9TELE</name>
<sequence>MERNFLSGVAKEHISWSFSSLCLSVQKRSGCEESSGFHCEPGAAQLRPVSSTRPSLIIIIIIIIIISTTRSGLHEIGLKRRCEVSRWGLKRGVMNKTDCHSEDAVVAHLFQGTFLFGSHGREMNSQMSDSEANHSNALKEDSPPVATRLPSRPVSQKQTEAACWRGGGRLSWEEEDTAAEEAPCLPDIILHNMKTKIQSGLPQLPEVMELIHIHKTKPKSRSPCSCDAAACLRSGAPPPSTSLAARRVTQPDKLVFSCDGWVAGGWWVVGVLYSAWHWARECKV</sequence>
<dbReference type="AlphaFoldDB" id="A0A4Z2IUM0"/>
<comment type="caution">
    <text evidence="2">The sequence shown here is derived from an EMBL/GenBank/DDBJ whole genome shotgun (WGS) entry which is preliminary data.</text>
</comment>
<evidence type="ECO:0000313" key="3">
    <source>
        <dbReference type="Proteomes" id="UP000314294"/>
    </source>
</evidence>
<proteinExistence type="predicted"/>
<evidence type="ECO:0000256" key="1">
    <source>
        <dbReference type="SAM" id="MobiDB-lite"/>
    </source>
</evidence>
<feature type="compositionally biased region" description="Polar residues" evidence="1">
    <location>
        <begin position="123"/>
        <end position="136"/>
    </location>
</feature>
<organism evidence="2 3">
    <name type="scientific">Liparis tanakae</name>
    <name type="common">Tanaka's snailfish</name>
    <dbReference type="NCBI Taxonomy" id="230148"/>
    <lineage>
        <taxon>Eukaryota</taxon>
        <taxon>Metazoa</taxon>
        <taxon>Chordata</taxon>
        <taxon>Craniata</taxon>
        <taxon>Vertebrata</taxon>
        <taxon>Euteleostomi</taxon>
        <taxon>Actinopterygii</taxon>
        <taxon>Neopterygii</taxon>
        <taxon>Teleostei</taxon>
        <taxon>Neoteleostei</taxon>
        <taxon>Acanthomorphata</taxon>
        <taxon>Eupercaria</taxon>
        <taxon>Perciformes</taxon>
        <taxon>Cottioidei</taxon>
        <taxon>Cottales</taxon>
        <taxon>Liparidae</taxon>
        <taxon>Liparis</taxon>
    </lineage>
</organism>
<gene>
    <name evidence="2" type="ORF">EYF80_008283</name>
</gene>
<dbReference type="EMBL" id="SRLO01000046">
    <property type="protein sequence ID" value="TNN81511.1"/>
    <property type="molecule type" value="Genomic_DNA"/>
</dbReference>
<accession>A0A4Z2IUM0</accession>
<keyword evidence="3" id="KW-1185">Reference proteome</keyword>
<dbReference type="Proteomes" id="UP000314294">
    <property type="component" value="Unassembled WGS sequence"/>
</dbReference>
<reference evidence="2 3" key="1">
    <citation type="submission" date="2019-03" db="EMBL/GenBank/DDBJ databases">
        <title>First draft genome of Liparis tanakae, snailfish: a comprehensive survey of snailfish specific genes.</title>
        <authorList>
            <person name="Kim W."/>
            <person name="Song I."/>
            <person name="Jeong J.-H."/>
            <person name="Kim D."/>
            <person name="Kim S."/>
            <person name="Ryu S."/>
            <person name="Song J.Y."/>
            <person name="Lee S.K."/>
        </authorList>
    </citation>
    <scope>NUCLEOTIDE SEQUENCE [LARGE SCALE GENOMIC DNA]</scope>
    <source>
        <tissue evidence="2">Muscle</tissue>
    </source>
</reference>
<protein>
    <submittedName>
        <fullName evidence="2">Uncharacterized protein</fullName>
    </submittedName>
</protein>
<evidence type="ECO:0000313" key="2">
    <source>
        <dbReference type="EMBL" id="TNN81511.1"/>
    </source>
</evidence>
<feature type="region of interest" description="Disordered" evidence="1">
    <location>
        <begin position="121"/>
        <end position="162"/>
    </location>
</feature>